<dbReference type="AlphaFoldDB" id="A0A5J1FCZ0"/>
<comment type="caution">
    <text evidence="1">The sequence shown here is derived from an EMBL/GenBank/DDBJ whole genome shotgun (WGS) entry which is preliminary data.</text>
</comment>
<name>A0A5J1FCZ0_SALET</name>
<gene>
    <name evidence="1" type="ORF">F9G64_10585</name>
</gene>
<proteinExistence type="predicted"/>
<accession>A0A5J1FCZ0</accession>
<sequence length="50" mass="5631">MIPYILLSFAGGVALGFSICRDLVRLVLKTKTLRIGKRLYRVVHETGARK</sequence>
<reference evidence="1" key="1">
    <citation type="submission" date="2019-10" db="EMBL/GenBank/DDBJ databases">
        <authorList>
            <person name="Ashton P.M."/>
            <person name="Dallman T."/>
            <person name="Nair S."/>
            <person name="De Pinna E."/>
            <person name="Peters T."/>
            <person name="Grant K."/>
        </authorList>
    </citation>
    <scope>NUCLEOTIDE SEQUENCE</scope>
    <source>
        <strain evidence="1">810119</strain>
    </source>
</reference>
<evidence type="ECO:0000313" key="1">
    <source>
        <dbReference type="EMBL" id="EDA0175290.1"/>
    </source>
</evidence>
<protein>
    <submittedName>
        <fullName evidence="1">Uncharacterized protein</fullName>
    </submittedName>
</protein>
<dbReference type="EMBL" id="AALIQJ010000013">
    <property type="protein sequence ID" value="EDA0175290.1"/>
    <property type="molecule type" value="Genomic_DNA"/>
</dbReference>
<organism evidence="1">
    <name type="scientific">Salmonella enterica subsp. enterica serovar Braenderup</name>
    <dbReference type="NCBI Taxonomy" id="149391"/>
    <lineage>
        <taxon>Bacteria</taxon>
        <taxon>Pseudomonadati</taxon>
        <taxon>Pseudomonadota</taxon>
        <taxon>Gammaproteobacteria</taxon>
        <taxon>Enterobacterales</taxon>
        <taxon>Enterobacteriaceae</taxon>
        <taxon>Salmonella</taxon>
    </lineage>
</organism>